<reference evidence="11" key="1">
    <citation type="journal article" date="2024" name="Int. J. Syst. Evol. Microbiol.">
        <title>Turicibacter faecis sp. nov., isolated from faeces of heart failure mouse model.</title>
        <authorList>
            <person name="Imamura Y."/>
            <person name="Motooka D."/>
            <person name="Nakajima Y."/>
            <person name="Ito S."/>
            <person name="Kitakaze M."/>
            <person name="Iida T."/>
            <person name="Nakamura S."/>
        </authorList>
    </citation>
    <scope>NUCLEOTIDE SEQUENCE</scope>
    <source>
        <strain evidence="11">TC023</strain>
    </source>
</reference>
<feature type="signal peptide" evidence="9">
    <location>
        <begin position="1"/>
        <end position="26"/>
    </location>
</feature>
<dbReference type="InterPro" id="IPR001967">
    <property type="entry name" value="Peptidase_S11_N"/>
</dbReference>
<evidence type="ECO:0000313" key="12">
    <source>
        <dbReference type="Proteomes" id="UP001432099"/>
    </source>
</evidence>
<keyword evidence="7" id="KW-0961">Cell wall biogenesis/degradation</keyword>
<dbReference type="GO" id="GO:0004180">
    <property type="term" value="F:carboxypeptidase activity"/>
    <property type="evidence" value="ECO:0007669"/>
    <property type="project" value="UniProtKB-KW"/>
</dbReference>
<keyword evidence="4" id="KW-0378">Hydrolase</keyword>
<comment type="function">
    <text evidence="1">Removes C-terminal D-alanyl residues from sugar-peptide cell wall precursors.</text>
</comment>
<evidence type="ECO:0000256" key="5">
    <source>
        <dbReference type="ARBA" id="ARBA00022960"/>
    </source>
</evidence>
<evidence type="ECO:0000256" key="8">
    <source>
        <dbReference type="RuleBase" id="RU004016"/>
    </source>
</evidence>
<proteinExistence type="inferred from homology"/>
<evidence type="ECO:0000256" key="9">
    <source>
        <dbReference type="SAM" id="SignalP"/>
    </source>
</evidence>
<dbReference type="EMBL" id="AP028127">
    <property type="protein sequence ID" value="BEH91342.1"/>
    <property type="molecule type" value="Genomic_DNA"/>
</dbReference>
<keyword evidence="12" id="KW-1185">Reference proteome</keyword>
<dbReference type="PANTHER" id="PTHR21581:SF33">
    <property type="entry name" value="D-ALANYL-D-ALANINE CARBOXYPEPTIDASE DACB"/>
    <property type="match status" value="1"/>
</dbReference>
<dbReference type="Proteomes" id="UP001432099">
    <property type="component" value="Chromosome"/>
</dbReference>
<evidence type="ECO:0000259" key="10">
    <source>
        <dbReference type="Pfam" id="PF00768"/>
    </source>
</evidence>
<dbReference type="Gene3D" id="3.40.710.10">
    <property type="entry name" value="DD-peptidase/beta-lactamase superfamily"/>
    <property type="match status" value="1"/>
</dbReference>
<dbReference type="Pfam" id="PF00768">
    <property type="entry name" value="Peptidase_S11"/>
    <property type="match status" value="1"/>
</dbReference>
<keyword evidence="5" id="KW-0133">Cell shape</keyword>
<comment type="similarity">
    <text evidence="2 8">Belongs to the peptidase S11 family.</text>
</comment>
<gene>
    <name evidence="11" type="primary">dacB</name>
    <name evidence="11" type="ORF">T23_14440</name>
</gene>
<sequence>MKKNKIFVTLMIFLLLLTSHSNRASAMGISSQCGILMEQSTGRVLYEKCPNDQMYIASITKILTTIVAIENADLDAWVEVSENVTQQVGSALYLTLGDQVKLIDLLYGLMLRSGNDAAMAIAEFVGEDEEGFVKMMNEKAQEIGMTNSVFQNPSGLDETTYNLSTAKDMALVMQYAMNNPIFREITGTKTHKATTKNGTTYVWNNKHKLVTGYYDYAIGGKTGFTKQARRTLVTSARKDEMELIVVTLKAGDDWNDHMSLFNYGFDHYEVKTLMTPGEIHVENRELKDKLYIEKQVDVVVAKDGSEKVTTDLSLYEKAKGKEVGQLKVFIDEQLVQEIPVYKAIEPKVEKQSWFEKVVNWFTGAVSF</sequence>
<dbReference type="PRINTS" id="PR00725">
    <property type="entry name" value="DADACBPTASE1"/>
</dbReference>
<dbReference type="SUPFAM" id="SSF56601">
    <property type="entry name" value="beta-lactamase/transpeptidase-like"/>
    <property type="match status" value="1"/>
</dbReference>
<keyword evidence="3 9" id="KW-0732">Signal</keyword>
<feature type="domain" description="Peptidase S11 D-alanyl-D-alanine carboxypeptidase A N-terminal" evidence="10">
    <location>
        <begin position="23"/>
        <end position="250"/>
    </location>
</feature>
<dbReference type="InterPro" id="IPR015956">
    <property type="entry name" value="Peniciliin-bd_prot_C_sf"/>
</dbReference>
<dbReference type="InterPro" id="IPR018044">
    <property type="entry name" value="Peptidase_S11"/>
</dbReference>
<keyword evidence="11" id="KW-0121">Carboxypeptidase</keyword>
<keyword evidence="6" id="KW-0573">Peptidoglycan synthesis</keyword>
<organism evidence="11 12">
    <name type="scientific">Turicibacter faecis</name>
    <dbReference type="NCBI Taxonomy" id="2963365"/>
    <lineage>
        <taxon>Bacteria</taxon>
        <taxon>Bacillati</taxon>
        <taxon>Bacillota</taxon>
        <taxon>Erysipelotrichia</taxon>
        <taxon>Erysipelotrichales</taxon>
        <taxon>Turicibacteraceae</taxon>
        <taxon>Turicibacter</taxon>
    </lineage>
</organism>
<dbReference type="RefSeq" id="WP_161830832.1">
    <property type="nucleotide sequence ID" value="NZ_AP028127.1"/>
</dbReference>
<evidence type="ECO:0000256" key="6">
    <source>
        <dbReference type="ARBA" id="ARBA00022984"/>
    </source>
</evidence>
<name>A0ABM8IN76_9FIRM</name>
<keyword evidence="11" id="KW-0645">Protease</keyword>
<evidence type="ECO:0000313" key="11">
    <source>
        <dbReference type="EMBL" id="BEH91342.1"/>
    </source>
</evidence>
<protein>
    <submittedName>
        <fullName evidence="11">D-alanyl-D-alanine carboxypeptidase DacB</fullName>
    </submittedName>
</protein>
<evidence type="ECO:0000256" key="2">
    <source>
        <dbReference type="ARBA" id="ARBA00007164"/>
    </source>
</evidence>
<evidence type="ECO:0000256" key="7">
    <source>
        <dbReference type="ARBA" id="ARBA00023316"/>
    </source>
</evidence>
<evidence type="ECO:0000256" key="1">
    <source>
        <dbReference type="ARBA" id="ARBA00003217"/>
    </source>
</evidence>
<dbReference type="InterPro" id="IPR012338">
    <property type="entry name" value="Beta-lactam/transpept-like"/>
</dbReference>
<accession>A0ABM8IN76</accession>
<evidence type="ECO:0000256" key="4">
    <source>
        <dbReference type="ARBA" id="ARBA00022801"/>
    </source>
</evidence>
<dbReference type="Gene3D" id="2.30.140.30">
    <property type="match status" value="1"/>
</dbReference>
<dbReference type="SUPFAM" id="SSF69189">
    <property type="entry name" value="Penicillin-binding protein associated domain"/>
    <property type="match status" value="1"/>
</dbReference>
<feature type="chain" id="PRO_5046532359" evidence="9">
    <location>
        <begin position="27"/>
        <end position="367"/>
    </location>
</feature>
<evidence type="ECO:0000256" key="3">
    <source>
        <dbReference type="ARBA" id="ARBA00022729"/>
    </source>
</evidence>
<dbReference type="PANTHER" id="PTHR21581">
    <property type="entry name" value="D-ALANYL-D-ALANINE CARBOXYPEPTIDASE"/>
    <property type="match status" value="1"/>
</dbReference>